<comment type="caution">
    <text evidence="3">The sequence shown here is derived from an EMBL/GenBank/DDBJ whole genome shotgun (WGS) entry which is preliminary data.</text>
</comment>
<feature type="domain" description="Protein kinase" evidence="2">
    <location>
        <begin position="14"/>
        <end position="275"/>
    </location>
</feature>
<dbReference type="Proteomes" id="UP000230233">
    <property type="component" value="Unassembled WGS sequence"/>
</dbReference>
<name>A0A2G5SC87_9PELO</name>
<dbReference type="PROSITE" id="PS50011">
    <property type="entry name" value="PROTEIN_KINASE_DOM"/>
    <property type="match status" value="1"/>
</dbReference>
<organism evidence="3 4">
    <name type="scientific">Caenorhabditis nigoni</name>
    <dbReference type="NCBI Taxonomy" id="1611254"/>
    <lineage>
        <taxon>Eukaryota</taxon>
        <taxon>Metazoa</taxon>
        <taxon>Ecdysozoa</taxon>
        <taxon>Nematoda</taxon>
        <taxon>Chromadorea</taxon>
        <taxon>Rhabditida</taxon>
        <taxon>Rhabditina</taxon>
        <taxon>Rhabditomorpha</taxon>
        <taxon>Rhabditoidea</taxon>
        <taxon>Rhabditidae</taxon>
        <taxon>Peloderinae</taxon>
        <taxon>Caenorhabditis</taxon>
    </lineage>
</organism>
<keyword evidence="4" id="KW-1185">Reference proteome</keyword>
<dbReference type="GO" id="GO:0004672">
    <property type="term" value="F:protein kinase activity"/>
    <property type="evidence" value="ECO:0007669"/>
    <property type="project" value="InterPro"/>
</dbReference>
<dbReference type="EMBL" id="PDUG01000021">
    <property type="protein sequence ID" value="PIC12532.1"/>
    <property type="molecule type" value="Genomic_DNA"/>
</dbReference>
<dbReference type="Gene3D" id="1.10.510.10">
    <property type="entry name" value="Transferase(Phosphotransferase) domain 1"/>
    <property type="match status" value="1"/>
</dbReference>
<evidence type="ECO:0000256" key="1">
    <source>
        <dbReference type="SAM" id="MobiDB-lite"/>
    </source>
</evidence>
<accession>A0A2G5SC87</accession>
<evidence type="ECO:0000313" key="4">
    <source>
        <dbReference type="Proteomes" id="UP000230233"/>
    </source>
</evidence>
<sequence>MSYISKDVILNGSYQVIDMVNMGYYCVIFSALDLKSNTTAAVKNLKCEGEGDLKAEYDNLMLLAPFNYSPTPLAFGAVPDEISFYVLSMEGQSLFELKANNNSNKFSEVTTSLLLFHSLVALKSIHEAGIVHGDVTVMNIGVPKSLGKGRIIYYDFGCSIPINPISCSRDISNLLMVTGLVSKENRTLSECRDAFENEPSTTMETLIEMVSKETIRTAEPGNEESDESDKDDEEEPEEDNEPEDEEPTVRCYTLRSRTVEPEERMEPEEAPGARG</sequence>
<dbReference type="GO" id="GO:0005524">
    <property type="term" value="F:ATP binding"/>
    <property type="evidence" value="ECO:0007669"/>
    <property type="project" value="InterPro"/>
</dbReference>
<protein>
    <recommendedName>
        <fullName evidence="2">Protein kinase domain-containing protein</fullName>
    </recommendedName>
</protein>
<evidence type="ECO:0000259" key="2">
    <source>
        <dbReference type="PROSITE" id="PS50011"/>
    </source>
</evidence>
<feature type="compositionally biased region" description="Acidic residues" evidence="1">
    <location>
        <begin position="221"/>
        <end position="246"/>
    </location>
</feature>
<dbReference type="STRING" id="1611254.A0A2G5SC87"/>
<dbReference type="OrthoDB" id="5979581at2759"/>
<dbReference type="AlphaFoldDB" id="A0A2G5SC87"/>
<proteinExistence type="predicted"/>
<evidence type="ECO:0000313" key="3">
    <source>
        <dbReference type="EMBL" id="PIC12532.1"/>
    </source>
</evidence>
<dbReference type="InterPro" id="IPR011009">
    <property type="entry name" value="Kinase-like_dom_sf"/>
</dbReference>
<dbReference type="InterPro" id="IPR000719">
    <property type="entry name" value="Prot_kinase_dom"/>
</dbReference>
<dbReference type="SUPFAM" id="SSF56112">
    <property type="entry name" value="Protein kinase-like (PK-like)"/>
    <property type="match status" value="1"/>
</dbReference>
<gene>
    <name evidence="3" type="ORF">B9Z55_028318</name>
</gene>
<reference evidence="4" key="1">
    <citation type="submission" date="2017-10" db="EMBL/GenBank/DDBJ databases">
        <title>Rapid genome shrinkage in a self-fertile nematode reveals novel sperm competition proteins.</title>
        <authorList>
            <person name="Yin D."/>
            <person name="Schwarz E.M."/>
            <person name="Thomas C.G."/>
            <person name="Felde R.L."/>
            <person name="Korf I.F."/>
            <person name="Cutter A.D."/>
            <person name="Schartner C.M."/>
            <person name="Ralston E.J."/>
            <person name="Meyer B.J."/>
            <person name="Haag E.S."/>
        </authorList>
    </citation>
    <scope>NUCLEOTIDE SEQUENCE [LARGE SCALE GENOMIC DNA]</scope>
    <source>
        <strain evidence="4">JU1422</strain>
    </source>
</reference>
<feature type="region of interest" description="Disordered" evidence="1">
    <location>
        <begin position="212"/>
        <end position="275"/>
    </location>
</feature>